<dbReference type="OrthoDB" id="9761019at2"/>
<dbReference type="SMART" id="SM00382">
    <property type="entry name" value="AAA"/>
    <property type="match status" value="1"/>
</dbReference>
<dbReference type="InterPro" id="IPR058031">
    <property type="entry name" value="AAA_lid_NorR"/>
</dbReference>
<dbReference type="PROSITE" id="PS00676">
    <property type="entry name" value="SIGMA54_INTERACT_2"/>
    <property type="match status" value="1"/>
</dbReference>
<dbReference type="Gene3D" id="1.10.10.60">
    <property type="entry name" value="Homeodomain-like"/>
    <property type="match status" value="1"/>
</dbReference>
<dbReference type="PRINTS" id="PR01590">
    <property type="entry name" value="HTHFIS"/>
</dbReference>
<evidence type="ECO:0000256" key="4">
    <source>
        <dbReference type="ARBA" id="ARBA00023125"/>
    </source>
</evidence>
<evidence type="ECO:0000256" key="5">
    <source>
        <dbReference type="ARBA" id="ARBA00023163"/>
    </source>
</evidence>
<keyword evidence="2" id="KW-0067">ATP-binding</keyword>
<dbReference type="PROSITE" id="PS50045">
    <property type="entry name" value="SIGMA54_INTERACT_4"/>
    <property type="match status" value="1"/>
</dbReference>
<dbReference type="SUPFAM" id="SSF46689">
    <property type="entry name" value="Homeodomain-like"/>
    <property type="match status" value="1"/>
</dbReference>
<dbReference type="InterPro" id="IPR025943">
    <property type="entry name" value="Sigma_54_int_dom_ATP-bd_2"/>
</dbReference>
<keyword evidence="5" id="KW-0804">Transcription</keyword>
<dbReference type="Gene3D" id="3.40.50.300">
    <property type="entry name" value="P-loop containing nucleotide triphosphate hydrolases"/>
    <property type="match status" value="1"/>
</dbReference>
<gene>
    <name evidence="7" type="primary">vnfA_1</name>
    <name evidence="7" type="ORF">EC9_30610</name>
</gene>
<keyword evidence="1" id="KW-0547">Nucleotide-binding</keyword>
<dbReference type="CDD" id="cd00009">
    <property type="entry name" value="AAA"/>
    <property type="match status" value="1"/>
</dbReference>
<dbReference type="SUPFAM" id="SSF52540">
    <property type="entry name" value="P-loop containing nucleoside triphosphate hydrolases"/>
    <property type="match status" value="1"/>
</dbReference>
<dbReference type="InterPro" id="IPR002078">
    <property type="entry name" value="Sigma_54_int"/>
</dbReference>
<feature type="domain" description="Sigma-54 factor interaction" evidence="6">
    <location>
        <begin position="338"/>
        <end position="567"/>
    </location>
</feature>
<dbReference type="InterPro" id="IPR002197">
    <property type="entry name" value="HTH_Fis"/>
</dbReference>
<dbReference type="InterPro" id="IPR003593">
    <property type="entry name" value="AAA+_ATPase"/>
</dbReference>
<dbReference type="PROSITE" id="PS00688">
    <property type="entry name" value="SIGMA54_INTERACT_3"/>
    <property type="match status" value="1"/>
</dbReference>
<keyword evidence="4" id="KW-0238">DNA-binding</keyword>
<sequence>MPSKTDYFSSHWPSVVRELSCELLRQVAAGEPLGTTFYPAISGVLADFRPGAIAIVRQRGMDWGLEPAFAAASDFRIDAVPEVVISTALEAQFIGHDSGWVAAAIVSKDRAPSVLVVQLPRSAVDQVDALRPMMIGLAELSAMLLQIASDQAARGAEIQRLTTMLEIAATWQQQRDWTELLESMAEAATQLLDAQRASIFLWDRRRSLLVGRPAMGVEGGQLEVDDSAGIVGAVLGSGVAKRWDASDSESEVNRKPDAQLQFQTTSLVAVPLNNRNGKRMGVFEVINKRDGRFTEHDERVLNELAVHAAAAIENSQEREHLAQNCDKLALAVAENVQVIGESPSIVTLRKTSDRVAKTDLSVLILGENGTGKEVLARSIHLSGARRHEPFIAVNCAAIVETLLESELFGHEKGAFTDAHEARAGKFEIANGGTLFLDEIGDMSLGGQAKLLRALEEKVIVRVGGFTPITTDVRVLAATNQPLAELVRQKRFREDLFFRLNVVTLKLPPLRERGDDILLLAQHFLEDFAHKQGHRVPTLSPAAARALRSHLWPGNIRELRNLIERVSYLCTSDVIQPSDLSFSQSPNEQSDAQRLANKSLNEATRQFQIQHIQSAIQRAGRNMTEAAAMLGLHRSNLYRKMKQLDLETFDE</sequence>
<dbReference type="InterPro" id="IPR003018">
    <property type="entry name" value="GAF"/>
</dbReference>
<dbReference type="InterPro" id="IPR025944">
    <property type="entry name" value="Sigma_54_int_dom_CS"/>
</dbReference>
<evidence type="ECO:0000256" key="2">
    <source>
        <dbReference type="ARBA" id="ARBA00022840"/>
    </source>
</evidence>
<proteinExistence type="predicted"/>
<evidence type="ECO:0000313" key="8">
    <source>
        <dbReference type="Proteomes" id="UP000319557"/>
    </source>
</evidence>
<dbReference type="PANTHER" id="PTHR32071">
    <property type="entry name" value="TRANSCRIPTIONAL REGULATORY PROTEIN"/>
    <property type="match status" value="1"/>
</dbReference>
<dbReference type="Proteomes" id="UP000319557">
    <property type="component" value="Chromosome"/>
</dbReference>
<dbReference type="Gene3D" id="3.30.450.40">
    <property type="match status" value="1"/>
</dbReference>
<dbReference type="GO" id="GO:0005524">
    <property type="term" value="F:ATP binding"/>
    <property type="evidence" value="ECO:0007669"/>
    <property type="project" value="UniProtKB-KW"/>
</dbReference>
<accession>A0A517M1X0</accession>
<dbReference type="EMBL" id="CP036261">
    <property type="protein sequence ID" value="QDS88866.1"/>
    <property type="molecule type" value="Genomic_DNA"/>
</dbReference>
<dbReference type="KEGG" id="ruv:EC9_30610"/>
<dbReference type="GO" id="GO:0043565">
    <property type="term" value="F:sequence-specific DNA binding"/>
    <property type="evidence" value="ECO:0007669"/>
    <property type="project" value="InterPro"/>
</dbReference>
<dbReference type="FunFam" id="3.40.50.300:FF:000006">
    <property type="entry name" value="DNA-binding transcriptional regulator NtrC"/>
    <property type="match status" value="1"/>
</dbReference>
<dbReference type="Pfam" id="PF00158">
    <property type="entry name" value="Sigma54_activat"/>
    <property type="match status" value="1"/>
</dbReference>
<dbReference type="GO" id="GO:0006355">
    <property type="term" value="P:regulation of DNA-templated transcription"/>
    <property type="evidence" value="ECO:0007669"/>
    <property type="project" value="InterPro"/>
</dbReference>
<name>A0A517M1X0_9BACT</name>
<dbReference type="SUPFAM" id="SSF55781">
    <property type="entry name" value="GAF domain-like"/>
    <property type="match status" value="1"/>
</dbReference>
<keyword evidence="8" id="KW-1185">Reference proteome</keyword>
<dbReference type="Pfam" id="PF02954">
    <property type="entry name" value="HTH_8"/>
    <property type="match status" value="1"/>
</dbReference>
<dbReference type="RefSeq" id="WP_145346375.1">
    <property type="nucleotide sequence ID" value="NZ_CP036261.1"/>
</dbReference>
<dbReference type="AlphaFoldDB" id="A0A517M1X0"/>
<evidence type="ECO:0000313" key="7">
    <source>
        <dbReference type="EMBL" id="QDS88866.1"/>
    </source>
</evidence>
<dbReference type="InterPro" id="IPR027417">
    <property type="entry name" value="P-loop_NTPase"/>
</dbReference>
<protein>
    <submittedName>
        <fullName evidence="7">Nitrogen fixation protein VnfA</fullName>
    </submittedName>
</protein>
<dbReference type="Pfam" id="PF13185">
    <property type="entry name" value="GAF_2"/>
    <property type="match status" value="1"/>
</dbReference>
<reference evidence="7 8" key="1">
    <citation type="submission" date="2019-02" db="EMBL/GenBank/DDBJ databases">
        <title>Deep-cultivation of Planctomycetes and their phenomic and genomic characterization uncovers novel biology.</title>
        <authorList>
            <person name="Wiegand S."/>
            <person name="Jogler M."/>
            <person name="Boedeker C."/>
            <person name="Pinto D."/>
            <person name="Vollmers J."/>
            <person name="Rivas-Marin E."/>
            <person name="Kohn T."/>
            <person name="Peeters S.H."/>
            <person name="Heuer A."/>
            <person name="Rast P."/>
            <person name="Oberbeckmann S."/>
            <person name="Bunk B."/>
            <person name="Jeske O."/>
            <person name="Meyerdierks A."/>
            <person name="Storesund J.E."/>
            <person name="Kallscheuer N."/>
            <person name="Luecker S."/>
            <person name="Lage O.M."/>
            <person name="Pohl T."/>
            <person name="Merkel B.J."/>
            <person name="Hornburger P."/>
            <person name="Mueller R.-W."/>
            <person name="Bruemmer F."/>
            <person name="Labrenz M."/>
            <person name="Spormann A.M."/>
            <person name="Op den Camp H."/>
            <person name="Overmann J."/>
            <person name="Amann R."/>
            <person name="Jetten M.S.M."/>
            <person name="Mascher T."/>
            <person name="Medema M.H."/>
            <person name="Devos D.P."/>
            <person name="Kaster A.-K."/>
            <person name="Ovreas L."/>
            <person name="Rohde M."/>
            <person name="Galperin M.Y."/>
            <person name="Jogler C."/>
        </authorList>
    </citation>
    <scope>NUCLEOTIDE SEQUENCE [LARGE SCALE GENOMIC DNA]</scope>
    <source>
        <strain evidence="7 8">EC9</strain>
    </source>
</reference>
<dbReference type="InterPro" id="IPR009057">
    <property type="entry name" value="Homeodomain-like_sf"/>
</dbReference>
<dbReference type="Gene3D" id="1.10.8.60">
    <property type="match status" value="1"/>
</dbReference>
<dbReference type="InterPro" id="IPR029016">
    <property type="entry name" value="GAF-like_dom_sf"/>
</dbReference>
<dbReference type="PANTHER" id="PTHR32071:SF57">
    <property type="entry name" value="C4-DICARBOXYLATE TRANSPORT TRANSCRIPTIONAL REGULATORY PROTEIN DCTD"/>
    <property type="match status" value="1"/>
</dbReference>
<organism evidence="7 8">
    <name type="scientific">Rosistilla ulvae</name>
    <dbReference type="NCBI Taxonomy" id="1930277"/>
    <lineage>
        <taxon>Bacteria</taxon>
        <taxon>Pseudomonadati</taxon>
        <taxon>Planctomycetota</taxon>
        <taxon>Planctomycetia</taxon>
        <taxon>Pirellulales</taxon>
        <taxon>Pirellulaceae</taxon>
        <taxon>Rosistilla</taxon>
    </lineage>
</organism>
<dbReference type="Pfam" id="PF25601">
    <property type="entry name" value="AAA_lid_14"/>
    <property type="match status" value="1"/>
</dbReference>
<evidence type="ECO:0000256" key="1">
    <source>
        <dbReference type="ARBA" id="ARBA00022741"/>
    </source>
</evidence>
<dbReference type="SMART" id="SM00065">
    <property type="entry name" value="GAF"/>
    <property type="match status" value="1"/>
</dbReference>
<keyword evidence="3" id="KW-0805">Transcription regulation</keyword>
<evidence type="ECO:0000256" key="3">
    <source>
        <dbReference type="ARBA" id="ARBA00023015"/>
    </source>
</evidence>
<evidence type="ECO:0000259" key="6">
    <source>
        <dbReference type="PROSITE" id="PS50045"/>
    </source>
</evidence>